<evidence type="ECO:0000313" key="4">
    <source>
        <dbReference type="EMBL" id="RMX90899.1"/>
    </source>
</evidence>
<accession>A0A3M6XJK5</accession>
<dbReference type="InterPro" id="IPR013087">
    <property type="entry name" value="Znf_C2H2_type"/>
</dbReference>
<dbReference type="SMART" id="SM00355">
    <property type="entry name" value="ZnF_C2H2"/>
    <property type="match status" value="2"/>
</dbReference>
<evidence type="ECO:0000313" key="5">
    <source>
        <dbReference type="Proteomes" id="UP000271337"/>
    </source>
</evidence>
<comment type="caution">
    <text evidence="4">The sequence shown here is derived from an EMBL/GenBank/DDBJ whole genome shotgun (WGS) entry which is preliminary data.</text>
</comment>
<protein>
    <recommendedName>
        <fullName evidence="3">C2H2-type domain-containing protein</fullName>
    </recommendedName>
</protein>
<feature type="region of interest" description="Disordered" evidence="1">
    <location>
        <begin position="202"/>
        <end position="222"/>
    </location>
</feature>
<feature type="region of interest" description="Disordered" evidence="1">
    <location>
        <begin position="580"/>
        <end position="672"/>
    </location>
</feature>
<sequence length="724" mass="79569">MLTITRFPSACFYVFFFFLLFCSCRLLRNHAVATSQTDQFRDCSEKFYCPPPGSFLFSQPAELEQWCQSVPLEQDLPLTPPDTASDCGNSDCPSMTSQSWSNASYPEDSWSTHFVQDIGAHSQSYESDWRGHVAPATSRDKMALDASAWMNMPPGTVDLGLSPVLSHESQSSHTLNSFSELDIPVLPPSLDLSFAEATWNPPAPSRYESSPQDGSPAMSRVHGVSAAPGAQTFHDPRPSGGLPLAQQYHTPSDYQAYPAQGTQDSQAIYQQPMLYYPPVTHRRPLLPRTEPAAVPSQATHGPQRAIRPNVSVPQGSDISVHSVSTVAGRNQGTSQHSLAPTTGLYQPDSPVSQRLPSGVLVSGEATSHMAPGFAVHSQPVGPVGYLSDRTEDWTSFIHFDQEDTVPPPGPTSYPTAYGHGPAIATAPPMPDVNAVDTSFGQDSTVATYGMPIAAPAPADTDEGRHRSHPLYNEGPSADGLYHCPYEKEPHCQHKPTKLKCNYDKFIDSHLKPFRCKIEACAKQEFSSTACLLRHEREAHGMHGHGDRPHLCYYPGCERGIPGNGFPRRYNLFDHMKRVHDHKEDSTSLTASPGPASDASNPRRTGGRKRKASGSTPTEPPAQRQKPLPSPPAQAPPAALQRNLSYPPPTSTSSAQQNGQGHHHHHNRARKLHDRQRLYSQWANQRDLLTHQMGFVQSPDDEAHLQRLSQNIEELRRLSQEARRG</sequence>
<dbReference type="Gene3D" id="3.30.160.60">
    <property type="entry name" value="Classic Zinc Finger"/>
    <property type="match status" value="1"/>
</dbReference>
<feature type="region of interest" description="Disordered" evidence="1">
    <location>
        <begin position="228"/>
        <end position="247"/>
    </location>
</feature>
<proteinExistence type="predicted"/>
<dbReference type="InterPro" id="IPR059095">
    <property type="entry name" value="Znf_C2H2_17_2nd"/>
</dbReference>
<evidence type="ECO:0000256" key="1">
    <source>
        <dbReference type="SAM" id="MobiDB-lite"/>
    </source>
</evidence>
<dbReference type="EMBL" id="QWIL01003114">
    <property type="protein sequence ID" value="RMX90899.1"/>
    <property type="molecule type" value="Genomic_DNA"/>
</dbReference>
<feature type="compositionally biased region" description="Basic residues" evidence="1">
    <location>
        <begin position="660"/>
        <end position="672"/>
    </location>
</feature>
<dbReference type="AlphaFoldDB" id="A0A3M6XJK5"/>
<feature type="region of interest" description="Disordered" evidence="1">
    <location>
        <begin position="292"/>
        <end position="316"/>
    </location>
</feature>
<gene>
    <name evidence="4" type="ORF">D0867_15180</name>
</gene>
<feature type="chain" id="PRO_5018095612" description="C2H2-type domain-containing protein" evidence="2">
    <location>
        <begin position="27"/>
        <end position="724"/>
    </location>
</feature>
<feature type="signal peptide" evidence="2">
    <location>
        <begin position="1"/>
        <end position="26"/>
    </location>
</feature>
<dbReference type="PROSITE" id="PS51257">
    <property type="entry name" value="PROKAR_LIPOPROTEIN"/>
    <property type="match status" value="1"/>
</dbReference>
<feature type="domain" description="C2H2-type" evidence="3">
    <location>
        <begin position="549"/>
        <end position="579"/>
    </location>
</feature>
<keyword evidence="2" id="KW-0732">Signal</keyword>
<dbReference type="Proteomes" id="UP000271337">
    <property type="component" value="Unassembled WGS sequence"/>
</dbReference>
<reference evidence="4 5" key="1">
    <citation type="journal article" date="2018" name="BMC Genomics">
        <title>Genomic evidence for intraspecific hybridization in a clonal and extremely halotolerant yeast.</title>
        <authorList>
            <person name="Gostincar C."/>
            <person name="Stajich J.E."/>
            <person name="Zupancic J."/>
            <person name="Zalar P."/>
            <person name="Gunde-Cimerman N."/>
        </authorList>
    </citation>
    <scope>NUCLEOTIDE SEQUENCE [LARGE SCALE GENOMIC DNA]</scope>
    <source>
        <strain evidence="4 5">EXF-6669</strain>
    </source>
</reference>
<evidence type="ECO:0000256" key="2">
    <source>
        <dbReference type="SAM" id="SignalP"/>
    </source>
</evidence>
<dbReference type="Pfam" id="PF26177">
    <property type="entry name" value="zf_C2H2_17_1st"/>
    <property type="match status" value="1"/>
</dbReference>
<feature type="domain" description="C2H2-type" evidence="3">
    <location>
        <begin position="513"/>
        <end position="539"/>
    </location>
</feature>
<dbReference type="OrthoDB" id="5062908at2759"/>
<organism evidence="4 5">
    <name type="scientific">Hortaea werneckii</name>
    <name type="common">Black yeast</name>
    <name type="synonym">Cladosporium werneckii</name>
    <dbReference type="NCBI Taxonomy" id="91943"/>
    <lineage>
        <taxon>Eukaryota</taxon>
        <taxon>Fungi</taxon>
        <taxon>Dikarya</taxon>
        <taxon>Ascomycota</taxon>
        <taxon>Pezizomycotina</taxon>
        <taxon>Dothideomycetes</taxon>
        <taxon>Dothideomycetidae</taxon>
        <taxon>Mycosphaerellales</taxon>
        <taxon>Teratosphaeriaceae</taxon>
        <taxon>Hortaea</taxon>
    </lineage>
</organism>
<name>A0A3M6XJK5_HORWE</name>
<dbReference type="InterPro" id="IPR059009">
    <property type="entry name" value="Znf_C2H2_17_1st"/>
</dbReference>
<dbReference type="Pfam" id="PF26176">
    <property type="entry name" value="zf_C2H2_17_2"/>
    <property type="match status" value="1"/>
</dbReference>
<evidence type="ECO:0000259" key="3">
    <source>
        <dbReference type="SMART" id="SM00355"/>
    </source>
</evidence>